<reference evidence="1" key="1">
    <citation type="submission" date="2023-07" db="EMBL/GenBank/DDBJ databases">
        <title>Two novel species in the genus Flavivirga.</title>
        <authorList>
            <person name="Kwon K."/>
        </authorList>
    </citation>
    <scope>NUCLEOTIDE SEQUENCE</scope>
    <source>
        <strain evidence="1">KACC 14158</strain>
    </source>
</reference>
<dbReference type="RefSeq" id="WP_303299856.1">
    <property type="nucleotide sequence ID" value="NZ_BAABDA010000042.1"/>
</dbReference>
<keyword evidence="2" id="KW-1185">Reference proteome</keyword>
<gene>
    <name evidence="1" type="ORF">Q4Q40_01255</name>
</gene>
<protein>
    <submittedName>
        <fullName evidence="1">Uncharacterized protein</fullName>
    </submittedName>
</protein>
<accession>A0ABT8WI36</accession>
<sequence length="238" mass="27518">MSIVKNILKKLKGNSIKEYPEIFYSYYLFGLYENKPIWDWENWSKCIPILQPIIDLSPETPFIKTEQSIPVTYGKDNQNVSFNKGGLRFGRMVWNDKNNEKWTTKYCNENNWTFFDTEIAFPTRSQCAKNGGNPDLFISVHNQNLTESKAPLINQAITIHIGAHLINESELKKIEDNVFELAKLLNTKVAGKIKRPSSYKSDLGIGYTDSFWDGTHGLLDLNELDFSENYKRYGIEKI</sequence>
<evidence type="ECO:0000313" key="2">
    <source>
        <dbReference type="Proteomes" id="UP001176806"/>
    </source>
</evidence>
<proteinExistence type="predicted"/>
<name>A0ABT8WI36_9FLAO</name>
<evidence type="ECO:0000313" key="1">
    <source>
        <dbReference type="EMBL" id="MDO5972796.1"/>
    </source>
</evidence>
<comment type="caution">
    <text evidence="1">The sequence shown here is derived from an EMBL/GenBank/DDBJ whole genome shotgun (WGS) entry which is preliminary data.</text>
</comment>
<dbReference type="Proteomes" id="UP001176806">
    <property type="component" value="Unassembled WGS sequence"/>
</dbReference>
<organism evidence="1 2">
    <name type="scientific">Flavivirga jejuensis</name>
    <dbReference type="NCBI Taxonomy" id="870487"/>
    <lineage>
        <taxon>Bacteria</taxon>
        <taxon>Pseudomonadati</taxon>
        <taxon>Bacteroidota</taxon>
        <taxon>Flavobacteriia</taxon>
        <taxon>Flavobacteriales</taxon>
        <taxon>Flavobacteriaceae</taxon>
        <taxon>Flavivirga</taxon>
    </lineage>
</organism>
<dbReference type="EMBL" id="JAUOEL010000001">
    <property type="protein sequence ID" value="MDO5972796.1"/>
    <property type="molecule type" value="Genomic_DNA"/>
</dbReference>